<reference evidence="1" key="1">
    <citation type="submission" date="2016-01" db="EMBL/GenBank/DDBJ databases">
        <title>Reference transcriptome for the parasite Schistocephalus solidus: insights into the molecular evolution of parasitism.</title>
        <authorList>
            <person name="Hebert F.O."/>
            <person name="Grambauer S."/>
            <person name="Barber I."/>
            <person name="Landry C.R."/>
            <person name="Aubin-Horth N."/>
        </authorList>
    </citation>
    <scope>NUCLEOTIDE SEQUENCE</scope>
</reference>
<protein>
    <submittedName>
        <fullName evidence="1">Uncharacterized protein</fullName>
    </submittedName>
</protein>
<dbReference type="EMBL" id="GEEE01019975">
    <property type="protein sequence ID" value="JAP43250.1"/>
    <property type="molecule type" value="Transcribed_RNA"/>
</dbReference>
<proteinExistence type="predicted"/>
<gene>
    <name evidence="1" type="ORF">TR88121</name>
</gene>
<sequence>SHQSCSLHSLGCTDLQKGRSLCINIHVVNKCFKIQATLQIRIKAGVSHHHAKSSKLISSPITAGGRGFLILAVMGFRGLCFESFSVSPLVESCGTEAKSPSPASGASQSSKAKPSCIVEGECSSFIFFAVVGPPASFRARILAFLAFSRAANTAYRCSSLRLASTITSEYFCTAVSATDRSSEFSFRRSDIS</sequence>
<name>A0A0X3NVS0_SCHSO</name>
<organism evidence="1">
    <name type="scientific">Schistocephalus solidus</name>
    <name type="common">Tapeworm</name>
    <dbReference type="NCBI Taxonomy" id="70667"/>
    <lineage>
        <taxon>Eukaryota</taxon>
        <taxon>Metazoa</taxon>
        <taxon>Spiralia</taxon>
        <taxon>Lophotrochozoa</taxon>
        <taxon>Platyhelminthes</taxon>
        <taxon>Cestoda</taxon>
        <taxon>Eucestoda</taxon>
        <taxon>Diphyllobothriidea</taxon>
        <taxon>Diphyllobothriidae</taxon>
        <taxon>Schistocephalus</taxon>
    </lineage>
</organism>
<dbReference type="AlphaFoldDB" id="A0A0X3NVS0"/>
<feature type="non-terminal residue" evidence="1">
    <location>
        <position position="1"/>
    </location>
</feature>
<accession>A0A0X3NVS0</accession>
<evidence type="ECO:0000313" key="1">
    <source>
        <dbReference type="EMBL" id="JAP43250.1"/>
    </source>
</evidence>